<organism evidence="6 7">
    <name type="scientific">Dimargaris verticillata</name>
    <dbReference type="NCBI Taxonomy" id="2761393"/>
    <lineage>
        <taxon>Eukaryota</taxon>
        <taxon>Fungi</taxon>
        <taxon>Fungi incertae sedis</taxon>
        <taxon>Zoopagomycota</taxon>
        <taxon>Kickxellomycotina</taxon>
        <taxon>Dimargaritomycetes</taxon>
        <taxon>Dimargaritales</taxon>
        <taxon>Dimargaritaceae</taxon>
        <taxon>Dimargaris</taxon>
    </lineage>
</organism>
<feature type="region of interest" description="Disordered" evidence="4">
    <location>
        <begin position="184"/>
        <end position="234"/>
    </location>
</feature>
<dbReference type="EMBL" id="JANBQB010001476">
    <property type="protein sequence ID" value="KAJ1971178.1"/>
    <property type="molecule type" value="Genomic_DNA"/>
</dbReference>
<sequence>MGTLDSWSQGSSANPAATRQSLAETLMGVGTGNNSGGSGVGVSGANSALDLSEFPALGSPRPDAFPPLSAQIQARSEQFKAALAGHISGFPANTGAPLPRMTMEEFPALPGMTLDSQRSNLASHSHTSMGNSNGSIGHIGAAGVSADGSSGHAAAAFSGASNGGSSAHPLSSLVSLNASSATGLGGQSLGGDSSSTTALPGLGRPSTDFPRKNTNSFTELKGGPADHNLSSPLTGNGASGTAVAAAAAAAAVAAVASSSHEPPTSSSNSMQGTGASDLMNGNSGSPNTATQGDGHGLLGLLNTLKTTNHDQSALAFGLDVSKFGLNLSSPGLLYATFTTPWIDQSQANLSHIKPEFSLPSCYQVQPRRPAAERLDRFTEETLFYVFYTMPRDELQVKAAQVLFQRGWRYHKELKLWLTKDPTMGDRAAVVKTPQGEQGIYIFFDPSTWQKVRKEHVLMYDALEDRPALASAVTSSASLSNAPASAAGGAGHLGQQLDPSPLSGAASSASTLSQQNLLAQLQQANLPSHGAGGGLYDSHQTSQTPSSLGLHASSLAHAPGSQLGG</sequence>
<dbReference type="Pfam" id="PF04153">
    <property type="entry name" value="NOT2_3_5_C"/>
    <property type="match status" value="1"/>
</dbReference>
<feature type="compositionally biased region" description="Polar residues" evidence="4">
    <location>
        <begin position="114"/>
        <end position="134"/>
    </location>
</feature>
<dbReference type="OrthoDB" id="25391at2759"/>
<dbReference type="InterPro" id="IPR040168">
    <property type="entry name" value="Not2/3/5"/>
</dbReference>
<feature type="region of interest" description="Disordered" evidence="4">
    <location>
        <begin position="113"/>
        <end position="134"/>
    </location>
</feature>
<evidence type="ECO:0000256" key="2">
    <source>
        <dbReference type="ARBA" id="ARBA00023015"/>
    </source>
</evidence>
<keyword evidence="7" id="KW-1185">Reference proteome</keyword>
<evidence type="ECO:0000256" key="1">
    <source>
        <dbReference type="ARBA" id="ARBA00007682"/>
    </source>
</evidence>
<keyword evidence="2" id="KW-0805">Transcription regulation</keyword>
<dbReference type="GO" id="GO:0000289">
    <property type="term" value="P:nuclear-transcribed mRNA poly(A) tail shortening"/>
    <property type="evidence" value="ECO:0007669"/>
    <property type="project" value="UniProtKB-ARBA"/>
</dbReference>
<feature type="compositionally biased region" description="Low complexity" evidence="4">
    <location>
        <begin position="496"/>
        <end position="508"/>
    </location>
</feature>
<evidence type="ECO:0000313" key="7">
    <source>
        <dbReference type="Proteomes" id="UP001151582"/>
    </source>
</evidence>
<accession>A0A9W8E5T2</accession>
<dbReference type="InterPro" id="IPR038635">
    <property type="entry name" value="CCR4-NOT_su2/3/5_C_sf"/>
</dbReference>
<keyword evidence="3" id="KW-0804">Transcription</keyword>
<evidence type="ECO:0000313" key="6">
    <source>
        <dbReference type="EMBL" id="KAJ1971178.1"/>
    </source>
</evidence>
<evidence type="ECO:0000259" key="5">
    <source>
        <dbReference type="Pfam" id="PF04153"/>
    </source>
</evidence>
<proteinExistence type="inferred from homology"/>
<comment type="similarity">
    <text evidence="1">Belongs to the CNOT2/3/5 family.</text>
</comment>
<dbReference type="InterPro" id="IPR007282">
    <property type="entry name" value="NOT2/3/5_C"/>
</dbReference>
<name>A0A9W8E5T2_9FUNG</name>
<feature type="compositionally biased region" description="Polar residues" evidence="4">
    <location>
        <begin position="270"/>
        <end position="289"/>
    </location>
</feature>
<dbReference type="GO" id="GO:0006355">
    <property type="term" value="P:regulation of DNA-templated transcription"/>
    <property type="evidence" value="ECO:0007669"/>
    <property type="project" value="InterPro"/>
</dbReference>
<dbReference type="Gene3D" id="2.30.30.1020">
    <property type="entry name" value="CCR4-NOT complex subunit 2/3/5, C-terminal domain"/>
    <property type="match status" value="1"/>
</dbReference>
<feature type="compositionally biased region" description="Low complexity" evidence="4">
    <location>
        <begin position="258"/>
        <end position="269"/>
    </location>
</feature>
<dbReference type="AlphaFoldDB" id="A0A9W8E5T2"/>
<gene>
    <name evidence="6" type="primary">CDC36</name>
    <name evidence="6" type="ORF">H4R34_005824</name>
</gene>
<evidence type="ECO:0000256" key="3">
    <source>
        <dbReference type="ARBA" id="ARBA00023163"/>
    </source>
</evidence>
<comment type="caution">
    <text evidence="6">The sequence shown here is derived from an EMBL/GenBank/DDBJ whole genome shotgun (WGS) entry which is preliminary data.</text>
</comment>
<feature type="non-terminal residue" evidence="6">
    <location>
        <position position="564"/>
    </location>
</feature>
<feature type="region of interest" description="Disordered" evidence="4">
    <location>
        <begin position="258"/>
        <end position="293"/>
    </location>
</feature>
<dbReference type="Proteomes" id="UP001151582">
    <property type="component" value="Unassembled WGS sequence"/>
</dbReference>
<feature type="domain" description="NOT2/NOT3/NOT5 C-terminal" evidence="5">
    <location>
        <begin position="335"/>
        <end position="462"/>
    </location>
</feature>
<feature type="compositionally biased region" description="Low complexity" evidence="4">
    <location>
        <begin position="545"/>
        <end position="557"/>
    </location>
</feature>
<reference evidence="6" key="1">
    <citation type="submission" date="2022-07" db="EMBL/GenBank/DDBJ databases">
        <title>Phylogenomic reconstructions and comparative analyses of Kickxellomycotina fungi.</title>
        <authorList>
            <person name="Reynolds N.K."/>
            <person name="Stajich J.E."/>
            <person name="Barry K."/>
            <person name="Grigoriev I.V."/>
            <person name="Crous P."/>
            <person name="Smith M.E."/>
        </authorList>
    </citation>
    <scope>NUCLEOTIDE SEQUENCE</scope>
    <source>
        <strain evidence="6">RSA 567</strain>
    </source>
</reference>
<feature type="region of interest" description="Disordered" evidence="4">
    <location>
        <begin position="1"/>
        <end position="45"/>
    </location>
</feature>
<feature type="region of interest" description="Disordered" evidence="4">
    <location>
        <begin position="528"/>
        <end position="564"/>
    </location>
</feature>
<dbReference type="PANTHER" id="PTHR23326">
    <property type="entry name" value="CCR4 NOT-RELATED"/>
    <property type="match status" value="1"/>
</dbReference>
<feature type="compositionally biased region" description="Gly residues" evidence="4">
    <location>
        <begin position="29"/>
        <end position="42"/>
    </location>
</feature>
<dbReference type="GO" id="GO:0030015">
    <property type="term" value="C:CCR4-NOT core complex"/>
    <property type="evidence" value="ECO:0007669"/>
    <property type="project" value="InterPro"/>
</dbReference>
<feature type="compositionally biased region" description="Polar residues" evidence="4">
    <location>
        <begin position="1"/>
        <end position="23"/>
    </location>
</feature>
<evidence type="ECO:0000256" key="4">
    <source>
        <dbReference type="SAM" id="MobiDB-lite"/>
    </source>
</evidence>
<protein>
    <submittedName>
        <fullName evidence="6">Transcriptional regulator</fullName>
    </submittedName>
</protein>
<feature type="region of interest" description="Disordered" evidence="4">
    <location>
        <begin position="479"/>
        <end position="508"/>
    </location>
</feature>